<evidence type="ECO:0000256" key="1">
    <source>
        <dbReference type="PROSITE-ProRule" id="PRU00339"/>
    </source>
</evidence>
<dbReference type="SMART" id="SM00028">
    <property type="entry name" value="TPR"/>
    <property type="match status" value="3"/>
</dbReference>
<evidence type="ECO:0000313" key="4">
    <source>
        <dbReference type="Proteomes" id="UP001459714"/>
    </source>
</evidence>
<feature type="repeat" description="TPR" evidence="1">
    <location>
        <begin position="201"/>
        <end position="234"/>
    </location>
</feature>
<keyword evidence="3" id="KW-0808">Transferase</keyword>
<dbReference type="PROSITE" id="PS50005">
    <property type="entry name" value="TPR"/>
    <property type="match status" value="1"/>
</dbReference>
<reference evidence="3 4" key="1">
    <citation type="submission" date="2024-03" db="EMBL/GenBank/DDBJ databases">
        <title>Bacilli Hybrid Assemblies.</title>
        <authorList>
            <person name="Kovac J."/>
        </authorList>
    </citation>
    <scope>NUCLEOTIDE SEQUENCE [LARGE SCALE GENOMIC DNA]</scope>
    <source>
        <strain evidence="3 4">FSL M8-0022</strain>
    </source>
</reference>
<feature type="domain" description="Glycosyltransferase 2-like" evidence="2">
    <location>
        <begin position="6"/>
        <end position="107"/>
    </location>
</feature>
<dbReference type="EMBL" id="JBBYAK010000001">
    <property type="protein sequence ID" value="MEL3958758.1"/>
    <property type="molecule type" value="Genomic_DNA"/>
</dbReference>
<keyword evidence="4" id="KW-1185">Reference proteome</keyword>
<keyword evidence="3" id="KW-0328">Glycosyltransferase</keyword>
<dbReference type="Gene3D" id="3.90.550.10">
    <property type="entry name" value="Spore Coat Polysaccharide Biosynthesis Protein SpsA, Chain A"/>
    <property type="match status" value="1"/>
</dbReference>
<dbReference type="CDD" id="cd02511">
    <property type="entry name" value="Beta4Glucosyltransferase"/>
    <property type="match status" value="1"/>
</dbReference>
<dbReference type="RefSeq" id="WP_342020653.1">
    <property type="nucleotide sequence ID" value="NZ_JBBYAK010000001.1"/>
</dbReference>
<dbReference type="InterPro" id="IPR029044">
    <property type="entry name" value="Nucleotide-diphossugar_trans"/>
</dbReference>
<name>A0ABU9K1R3_9BACI</name>
<evidence type="ECO:0000313" key="3">
    <source>
        <dbReference type="EMBL" id="MEL3958758.1"/>
    </source>
</evidence>
<dbReference type="Pfam" id="PF13181">
    <property type="entry name" value="TPR_8"/>
    <property type="match status" value="1"/>
</dbReference>
<dbReference type="InterPro" id="IPR019734">
    <property type="entry name" value="TPR_rpt"/>
</dbReference>
<dbReference type="SUPFAM" id="SSF48452">
    <property type="entry name" value="TPR-like"/>
    <property type="match status" value="1"/>
</dbReference>
<protein>
    <submittedName>
        <fullName evidence="3">Glycosyltransferase</fullName>
        <ecNumber evidence="3">2.4.-.-</ecNumber>
    </submittedName>
</protein>
<dbReference type="EC" id="2.4.-.-" evidence="3"/>
<keyword evidence="1" id="KW-0802">TPR repeat</keyword>
<dbReference type="Pfam" id="PF00535">
    <property type="entry name" value="Glycos_transf_2"/>
    <property type="match status" value="1"/>
</dbReference>
<dbReference type="SUPFAM" id="SSF53448">
    <property type="entry name" value="Nucleotide-diphospho-sugar transferases"/>
    <property type="match status" value="1"/>
</dbReference>
<comment type="caution">
    <text evidence="3">The sequence shown here is derived from an EMBL/GenBank/DDBJ whole genome shotgun (WGS) entry which is preliminary data.</text>
</comment>
<dbReference type="PANTHER" id="PTHR43630">
    <property type="entry name" value="POLY-BETA-1,6-N-ACETYL-D-GLUCOSAMINE SYNTHASE"/>
    <property type="match status" value="1"/>
</dbReference>
<evidence type="ECO:0000259" key="2">
    <source>
        <dbReference type="Pfam" id="PF00535"/>
    </source>
</evidence>
<dbReference type="Gene3D" id="1.25.40.10">
    <property type="entry name" value="Tetratricopeptide repeat domain"/>
    <property type="match status" value="1"/>
</dbReference>
<dbReference type="GO" id="GO:0016757">
    <property type="term" value="F:glycosyltransferase activity"/>
    <property type="evidence" value="ECO:0007669"/>
    <property type="project" value="UniProtKB-KW"/>
</dbReference>
<dbReference type="PANTHER" id="PTHR43630:SF2">
    <property type="entry name" value="GLYCOSYLTRANSFERASE"/>
    <property type="match status" value="1"/>
</dbReference>
<sequence length="640" mass="74651">MKPFISLCMIVKNEEKVLDRCLSSVVNLIDEIIVVDTGSTDNTKEIASKYTHNIYDFEWINDFSAARNYAASKATGEWILVLDADEYIDEENFNIFVQEIKDDNDTFDAYTAKILNFTGNFGESLVQNFHDRVYKNNGEISYYRHIHEQFKSNKDEQLKIKNSSLLIFHSGYLNKIVNEKSKGQRNKELLKKEMNSGSKNAFDYFNLGNEYSSIGEYEKALDSYLQAYKLKTDFRLSWVSTTLVQIVISLINLKRYNDALNVITDAENMYTTSPEFPYLKGEIYFLRGQLEDAKQMFHQIINNGQKYNHIILRPDLKDQKPHTRLGEIYLYEEDYRNSIFHYTNVLNINKYNEESIKRIIYILNKFHTTEEIASFLTSNELVNEKNIPSYVKASFDVGNPSLAINLLKDYADEYKLLNKVALLKRLCIDNVGNIEQFYDIFKPEIIKHLMESNWVNIVDILLLRDYVSTSNDLLTVFNSLKQDEKINKLMNLVEGNESVANIDEDLIIYALQMFFAYKKYELCNVILDEIEKTDKSTILKVARILFSKGFKGEALQLYDLCDWDAFNEQDFINIINSLLETNNKVGAVEVAKYAMITFEEDFRFYKYVLENTNDPLLMKSVIKKAKELFIDSPYLNDILI</sequence>
<organism evidence="3 4">
    <name type="scientific">Caldifermentibacillus hisashii</name>
    <dbReference type="NCBI Taxonomy" id="996558"/>
    <lineage>
        <taxon>Bacteria</taxon>
        <taxon>Bacillati</taxon>
        <taxon>Bacillota</taxon>
        <taxon>Bacilli</taxon>
        <taxon>Bacillales</taxon>
        <taxon>Bacillaceae</taxon>
        <taxon>Caldifermentibacillus</taxon>
    </lineage>
</organism>
<accession>A0ABU9K1R3</accession>
<dbReference type="InterPro" id="IPR001173">
    <property type="entry name" value="Glyco_trans_2-like"/>
</dbReference>
<dbReference type="InterPro" id="IPR011990">
    <property type="entry name" value="TPR-like_helical_dom_sf"/>
</dbReference>
<gene>
    <name evidence="3" type="ORF">NST17_16485</name>
</gene>
<dbReference type="Proteomes" id="UP001459714">
    <property type="component" value="Unassembled WGS sequence"/>
</dbReference>
<proteinExistence type="predicted"/>